<feature type="compositionally biased region" description="Low complexity" evidence="1">
    <location>
        <begin position="137"/>
        <end position="149"/>
    </location>
</feature>
<reference evidence="3" key="2">
    <citation type="journal article" date="2015" name="Gigascience">
        <title>Reconstructing a comprehensive transcriptome assembly of a white-pupal translocated strain of the pest fruit fly Bactrocera cucurbitae.</title>
        <authorList>
            <person name="Sim S.B."/>
            <person name="Calla B."/>
            <person name="Hall B."/>
            <person name="DeRego T."/>
            <person name="Geib S.M."/>
        </authorList>
    </citation>
    <scope>NUCLEOTIDE SEQUENCE</scope>
</reference>
<keyword evidence="2" id="KW-0472">Membrane</keyword>
<evidence type="ECO:0000313" key="4">
    <source>
        <dbReference type="EMBL" id="JAD10211.1"/>
    </source>
</evidence>
<feature type="transmembrane region" description="Helical" evidence="2">
    <location>
        <begin position="45"/>
        <end position="65"/>
    </location>
</feature>
<organism evidence="3">
    <name type="scientific">Zeugodacus cucurbitae</name>
    <name type="common">Melon fruit fly</name>
    <name type="synonym">Bactrocera cucurbitae</name>
    <dbReference type="NCBI Taxonomy" id="28588"/>
    <lineage>
        <taxon>Eukaryota</taxon>
        <taxon>Metazoa</taxon>
        <taxon>Ecdysozoa</taxon>
        <taxon>Arthropoda</taxon>
        <taxon>Hexapoda</taxon>
        <taxon>Insecta</taxon>
        <taxon>Pterygota</taxon>
        <taxon>Neoptera</taxon>
        <taxon>Endopterygota</taxon>
        <taxon>Diptera</taxon>
        <taxon>Brachycera</taxon>
        <taxon>Muscomorpha</taxon>
        <taxon>Tephritoidea</taxon>
        <taxon>Tephritidae</taxon>
        <taxon>Zeugodacus</taxon>
        <taxon>Zeugodacus</taxon>
    </lineage>
</organism>
<evidence type="ECO:0000256" key="2">
    <source>
        <dbReference type="SAM" id="Phobius"/>
    </source>
</evidence>
<evidence type="ECO:0000256" key="1">
    <source>
        <dbReference type="SAM" id="MobiDB-lite"/>
    </source>
</evidence>
<accession>A0A0A1X4C4</accession>
<keyword evidence="2" id="KW-0812">Transmembrane</keyword>
<feature type="region of interest" description="Disordered" evidence="1">
    <location>
        <begin position="137"/>
        <end position="157"/>
    </location>
</feature>
<dbReference type="AlphaFoldDB" id="A0A0A1X4C4"/>
<name>A0A0A1X4C4_ZEUCU</name>
<dbReference type="EMBL" id="GBXI01008118">
    <property type="protein sequence ID" value="JAD06174.1"/>
    <property type="molecule type" value="Transcribed_RNA"/>
</dbReference>
<proteinExistence type="predicted"/>
<reference evidence="3" key="1">
    <citation type="submission" date="2014-11" db="EMBL/GenBank/DDBJ databases">
        <authorList>
            <person name="Geib S."/>
        </authorList>
    </citation>
    <scope>NUCLEOTIDE SEQUENCE</scope>
</reference>
<keyword evidence="2" id="KW-1133">Transmembrane helix</keyword>
<feature type="transmembrane region" description="Helical" evidence="2">
    <location>
        <begin position="6"/>
        <end position="24"/>
    </location>
</feature>
<gene>
    <name evidence="3" type="primary">dex_1</name>
    <name evidence="4" type="synonym">dex_0</name>
    <name evidence="3" type="ORF">g.15428</name>
    <name evidence="4" type="ORF">g.15429</name>
</gene>
<sequence>MFLRRAIQVATVLIYWFVIVPVIAKYLEDIKWMRRGKWTRKKLGFYGIAAFAFIFIYFLCMYAYMLCKRWERKILTDMKQSVSKAAESEVPSAATSMATVAELEPLERIRPTRPAILPAPPVHSASAQLLTKEQLAQEQDANQHQQQHQRPTGARSKVKILRSAPKIPTVHRFLPSPTTTTLPVIVPAPLAPLQEHPYSNELEAKNKRLSRAERLTTELADILRRYYRMSTGNGGSKAPTTMVERV</sequence>
<protein>
    <submittedName>
        <fullName evidence="3">Dextranase</fullName>
    </submittedName>
</protein>
<evidence type="ECO:0000313" key="3">
    <source>
        <dbReference type="EMBL" id="JAD06174.1"/>
    </source>
</evidence>
<dbReference type="EMBL" id="GBXI01004081">
    <property type="protein sequence ID" value="JAD10211.1"/>
    <property type="molecule type" value="Transcribed_RNA"/>
</dbReference>